<protein>
    <recommendedName>
        <fullName evidence="3">Antitoxin</fullName>
    </recommendedName>
</protein>
<dbReference type="OrthoDB" id="7107936at2"/>
<evidence type="ECO:0000313" key="1">
    <source>
        <dbReference type="EMBL" id="SFT66794.1"/>
    </source>
</evidence>
<dbReference type="STRING" id="1296565.SAMN05660657_02283"/>
<dbReference type="SUPFAM" id="SSF47598">
    <property type="entry name" value="Ribbon-helix-helix"/>
    <property type="match status" value="1"/>
</dbReference>
<dbReference type="RefSeq" id="WP_093579500.1">
    <property type="nucleotide sequence ID" value="NZ_FPBA01000006.1"/>
</dbReference>
<organism evidence="1 2">
    <name type="scientific">Geodermatophilus amargosae</name>
    <dbReference type="NCBI Taxonomy" id="1296565"/>
    <lineage>
        <taxon>Bacteria</taxon>
        <taxon>Bacillati</taxon>
        <taxon>Actinomycetota</taxon>
        <taxon>Actinomycetes</taxon>
        <taxon>Geodermatophilales</taxon>
        <taxon>Geodermatophilaceae</taxon>
        <taxon>Geodermatophilus</taxon>
    </lineage>
</organism>
<accession>A0A1I6ZVV2</accession>
<evidence type="ECO:0008006" key="3">
    <source>
        <dbReference type="Google" id="ProtNLM"/>
    </source>
</evidence>
<dbReference type="InterPro" id="IPR010985">
    <property type="entry name" value="Ribbon_hlx_hlx"/>
</dbReference>
<keyword evidence="2" id="KW-1185">Reference proteome</keyword>
<dbReference type="GO" id="GO:0006355">
    <property type="term" value="P:regulation of DNA-templated transcription"/>
    <property type="evidence" value="ECO:0007669"/>
    <property type="project" value="InterPro"/>
</dbReference>
<dbReference type="EMBL" id="FPBA01000006">
    <property type="protein sequence ID" value="SFT66794.1"/>
    <property type="molecule type" value="Genomic_DNA"/>
</dbReference>
<sequence>MRTLYLRNVPDDVVDRLERLAAHEATSVGALAVRELAEASRRADNPALLGALPDLGVPAEDVIAGLDAERAGR</sequence>
<evidence type="ECO:0000313" key="2">
    <source>
        <dbReference type="Proteomes" id="UP000199546"/>
    </source>
</evidence>
<proteinExistence type="predicted"/>
<name>A0A1I6ZVV2_9ACTN</name>
<dbReference type="Proteomes" id="UP000199546">
    <property type="component" value="Unassembled WGS sequence"/>
</dbReference>
<dbReference type="AlphaFoldDB" id="A0A1I6ZVV2"/>
<gene>
    <name evidence="1" type="ORF">SAMN05660657_02283</name>
</gene>
<reference evidence="2" key="1">
    <citation type="submission" date="2016-10" db="EMBL/GenBank/DDBJ databases">
        <authorList>
            <person name="Varghese N."/>
            <person name="Submissions S."/>
        </authorList>
    </citation>
    <scope>NUCLEOTIDE SEQUENCE [LARGE SCALE GENOMIC DNA]</scope>
    <source>
        <strain evidence="2">DSM 46136</strain>
    </source>
</reference>